<dbReference type="AlphaFoldDB" id="A0A429V630"/>
<dbReference type="OrthoDB" id="7572612at2"/>
<dbReference type="RefSeq" id="WP_126717246.1">
    <property type="nucleotide sequence ID" value="NZ_RWJF01000001.1"/>
</dbReference>
<name>A0A429V630_9SPHN</name>
<accession>A0A429V630</accession>
<evidence type="ECO:0008006" key="4">
    <source>
        <dbReference type="Google" id="ProtNLM"/>
    </source>
</evidence>
<keyword evidence="1" id="KW-1133">Transmembrane helix</keyword>
<keyword evidence="1" id="KW-0812">Transmembrane</keyword>
<gene>
    <name evidence="2" type="ORF">HMF7854_00070</name>
</gene>
<evidence type="ECO:0000256" key="1">
    <source>
        <dbReference type="SAM" id="Phobius"/>
    </source>
</evidence>
<feature type="transmembrane region" description="Helical" evidence="1">
    <location>
        <begin position="92"/>
        <end position="115"/>
    </location>
</feature>
<keyword evidence="3" id="KW-1185">Reference proteome</keyword>
<evidence type="ECO:0000313" key="3">
    <source>
        <dbReference type="Proteomes" id="UP000274661"/>
    </source>
</evidence>
<comment type="caution">
    <text evidence="2">The sequence shown here is derived from an EMBL/GenBank/DDBJ whole genome shotgun (WGS) entry which is preliminary data.</text>
</comment>
<protein>
    <recommendedName>
        <fullName evidence="4">DUF2178 domain-containing protein</fullName>
    </recommendedName>
</protein>
<reference evidence="2 3" key="1">
    <citation type="submission" date="2018-12" db="EMBL/GenBank/DDBJ databases">
        <title>Sphingomonas sp. HMF7854 Genome sequencing and assembly.</title>
        <authorList>
            <person name="Cha I."/>
            <person name="Kang H."/>
            <person name="Kim H."/>
            <person name="Kang J."/>
            <person name="Joh K."/>
        </authorList>
    </citation>
    <scope>NUCLEOTIDE SEQUENCE [LARGE SCALE GENOMIC DNA]</scope>
    <source>
        <strain evidence="2 3">HMF7854</strain>
    </source>
</reference>
<feature type="transmembrane region" description="Helical" evidence="1">
    <location>
        <begin position="47"/>
        <end position="71"/>
    </location>
</feature>
<keyword evidence="1" id="KW-0472">Membrane</keyword>
<dbReference type="EMBL" id="RWJF01000001">
    <property type="protein sequence ID" value="RST29403.1"/>
    <property type="molecule type" value="Genomic_DNA"/>
</dbReference>
<organism evidence="2 3">
    <name type="scientific">Sphingomonas ginkgonis</name>
    <dbReference type="NCBI Taxonomy" id="2315330"/>
    <lineage>
        <taxon>Bacteria</taxon>
        <taxon>Pseudomonadati</taxon>
        <taxon>Pseudomonadota</taxon>
        <taxon>Alphaproteobacteria</taxon>
        <taxon>Sphingomonadales</taxon>
        <taxon>Sphingomonadaceae</taxon>
        <taxon>Sphingomonas</taxon>
    </lineage>
</organism>
<feature type="transmembrane region" description="Helical" evidence="1">
    <location>
        <begin position="121"/>
        <end position="140"/>
    </location>
</feature>
<evidence type="ECO:0000313" key="2">
    <source>
        <dbReference type="EMBL" id="RST29403.1"/>
    </source>
</evidence>
<sequence length="148" mass="16014">MVTTTSEKAERLNQRRARMMPVLAILLIAQQGSFVNGDTGRPVDHVRIAAWLVLSGILLFALVSGRFGALFHGRAVQALMEDEVTRANRRQALANAFVAAMLGAITIYFVTLFQPVSGREAVHVVLTIGIAAGLLSFGALERRALRDG</sequence>
<proteinExistence type="predicted"/>
<dbReference type="Proteomes" id="UP000274661">
    <property type="component" value="Unassembled WGS sequence"/>
</dbReference>